<reference evidence="1 2" key="1">
    <citation type="submission" date="2016-10" db="EMBL/GenBank/DDBJ databases">
        <authorList>
            <person name="Varghese N."/>
            <person name="Submissions S."/>
        </authorList>
    </citation>
    <scope>NUCLEOTIDE SEQUENCE [LARGE SCALE GENOMIC DNA]</scope>
    <source>
        <strain evidence="1 2">NLAE-zl-C224</strain>
    </source>
</reference>
<dbReference type="EMBL" id="FNGL01000001">
    <property type="protein sequence ID" value="SDK84024.1"/>
    <property type="molecule type" value="Genomic_DNA"/>
</dbReference>
<dbReference type="RefSeq" id="WP_338080816.1">
    <property type="nucleotide sequence ID" value="NZ_FNGL01000001.1"/>
</dbReference>
<evidence type="ECO:0000313" key="2">
    <source>
        <dbReference type="Proteomes" id="UP000198811"/>
    </source>
</evidence>
<proteinExistence type="predicted"/>
<sequence length="42" mass="5046">MKTIIFKEKKPILGTIILTDYCNLSCKHYDANNINKWRINQY</sequence>
<accession>A0ABY0QI57</accession>
<evidence type="ECO:0000313" key="1">
    <source>
        <dbReference type="EMBL" id="SDK84024.1"/>
    </source>
</evidence>
<comment type="caution">
    <text evidence="1">The sequence shown here is derived from an EMBL/GenBank/DDBJ whole genome shotgun (WGS) entry which is preliminary data.</text>
</comment>
<protein>
    <submittedName>
        <fullName evidence="1">Uncharacterized protein</fullName>
    </submittedName>
</protein>
<keyword evidence="2" id="KW-1185">Reference proteome</keyword>
<name>A0ABY0QI57_CLOCO</name>
<gene>
    <name evidence="1" type="ORF">SAMN05216497_101196</name>
</gene>
<organism evidence="1 2">
    <name type="scientific">Clostridium cochlearium</name>
    <dbReference type="NCBI Taxonomy" id="1494"/>
    <lineage>
        <taxon>Bacteria</taxon>
        <taxon>Bacillati</taxon>
        <taxon>Bacillota</taxon>
        <taxon>Clostridia</taxon>
        <taxon>Eubacteriales</taxon>
        <taxon>Clostridiaceae</taxon>
        <taxon>Clostridium</taxon>
    </lineage>
</organism>
<dbReference type="Proteomes" id="UP000198811">
    <property type="component" value="Unassembled WGS sequence"/>
</dbReference>